<dbReference type="InterPro" id="IPR009045">
    <property type="entry name" value="Zn_M74/Hedgehog-like"/>
</dbReference>
<accession>A0A3Q9BKR5</accession>
<dbReference type="PANTHER" id="PTHR34385">
    <property type="entry name" value="D-ALANYL-D-ALANINE CARBOXYPEPTIDASE"/>
    <property type="match status" value="1"/>
</dbReference>
<dbReference type="RefSeq" id="WP_126110242.1">
    <property type="nucleotide sequence ID" value="NZ_CP034465.1"/>
</dbReference>
<dbReference type="AlphaFoldDB" id="A0A3Q9BKR5"/>
<feature type="domain" description="D-alanyl-D-alanine carboxypeptidase-like core" evidence="3">
    <location>
        <begin position="123"/>
        <end position="262"/>
    </location>
</feature>
<protein>
    <submittedName>
        <fullName evidence="4">D-alanyl-D-alanine carboxypeptidase family protein</fullName>
    </submittedName>
</protein>
<sequence>MAGKHRRKNRKRYQIFTTLFALTIGIITLHSCQNDRENNEEQGSEPTSGESNAIVETLEEESHSSGSEEEVSSLTEEERLKSKIVETPDVQLADWELILVNRENQLAENPAFTPYYTENGIIIDERIAEAYESMIADGRALGLEFILVSGYRSIERQQSNYNSVYQTYINQGLSEEEAIKKTEEYIALPNASEHSTGLAVDITEPDLYYQEESGLVEEFEDTAEGKWLRENAANYGFILRYPRGKEAITFIEYESWHFRYVGIENALYMDEHDLTLEEYIELLQKNEEIQHQINNLTE</sequence>
<dbReference type="Proteomes" id="UP000273326">
    <property type="component" value="Chromosome"/>
</dbReference>
<name>A0A3Q9BKR5_9LACT</name>
<gene>
    <name evidence="4" type="ORF">EJN90_08320</name>
</gene>
<dbReference type="Pfam" id="PF02557">
    <property type="entry name" value="VanY"/>
    <property type="match status" value="1"/>
</dbReference>
<evidence type="ECO:0000259" key="3">
    <source>
        <dbReference type="Pfam" id="PF02557"/>
    </source>
</evidence>
<keyword evidence="5" id="KW-1185">Reference proteome</keyword>
<evidence type="ECO:0000256" key="1">
    <source>
        <dbReference type="SAM" id="MobiDB-lite"/>
    </source>
</evidence>
<dbReference type="OrthoDB" id="9792074at2"/>
<feature type="transmembrane region" description="Helical" evidence="2">
    <location>
        <begin position="12"/>
        <end position="30"/>
    </location>
</feature>
<keyword evidence="4" id="KW-0378">Hydrolase</keyword>
<keyword evidence="4" id="KW-0645">Protease</keyword>
<dbReference type="GO" id="GO:0004180">
    <property type="term" value="F:carboxypeptidase activity"/>
    <property type="evidence" value="ECO:0007669"/>
    <property type="project" value="UniProtKB-KW"/>
</dbReference>
<dbReference type="CDD" id="cd14852">
    <property type="entry name" value="LD-carboxypeptidase"/>
    <property type="match status" value="1"/>
</dbReference>
<keyword evidence="4" id="KW-0121">Carboxypeptidase</keyword>
<evidence type="ECO:0000256" key="2">
    <source>
        <dbReference type="SAM" id="Phobius"/>
    </source>
</evidence>
<evidence type="ECO:0000313" key="5">
    <source>
        <dbReference type="Proteomes" id="UP000273326"/>
    </source>
</evidence>
<dbReference type="Gene3D" id="3.30.1380.10">
    <property type="match status" value="1"/>
</dbReference>
<organism evidence="4 5">
    <name type="scientific">Jeotgalibaca ciconiae</name>
    <dbReference type="NCBI Taxonomy" id="2496265"/>
    <lineage>
        <taxon>Bacteria</taxon>
        <taxon>Bacillati</taxon>
        <taxon>Bacillota</taxon>
        <taxon>Bacilli</taxon>
        <taxon>Lactobacillales</taxon>
        <taxon>Carnobacteriaceae</taxon>
        <taxon>Jeotgalibaca</taxon>
    </lineage>
</organism>
<keyword evidence="2" id="KW-1133">Transmembrane helix</keyword>
<dbReference type="EMBL" id="CP034465">
    <property type="protein sequence ID" value="AZP04637.1"/>
    <property type="molecule type" value="Genomic_DNA"/>
</dbReference>
<dbReference type="InterPro" id="IPR003709">
    <property type="entry name" value="VanY-like_core_dom"/>
</dbReference>
<dbReference type="GO" id="GO:0006508">
    <property type="term" value="P:proteolysis"/>
    <property type="evidence" value="ECO:0007669"/>
    <property type="project" value="InterPro"/>
</dbReference>
<feature type="region of interest" description="Disordered" evidence="1">
    <location>
        <begin position="57"/>
        <end position="80"/>
    </location>
</feature>
<proteinExistence type="predicted"/>
<keyword evidence="2" id="KW-0472">Membrane</keyword>
<dbReference type="InterPro" id="IPR058193">
    <property type="entry name" value="VanY/YodJ_core_dom"/>
</dbReference>
<dbReference type="KEGG" id="jeh:EJN90_08320"/>
<dbReference type="PANTHER" id="PTHR34385:SF1">
    <property type="entry name" value="PEPTIDOGLYCAN L-ALANYL-D-GLUTAMATE ENDOPEPTIDASE CWLK"/>
    <property type="match status" value="1"/>
</dbReference>
<evidence type="ECO:0000313" key="4">
    <source>
        <dbReference type="EMBL" id="AZP04637.1"/>
    </source>
</evidence>
<keyword evidence="2" id="KW-0812">Transmembrane</keyword>
<dbReference type="SUPFAM" id="SSF55166">
    <property type="entry name" value="Hedgehog/DD-peptidase"/>
    <property type="match status" value="1"/>
</dbReference>
<reference evidence="5" key="1">
    <citation type="submission" date="2018-12" db="EMBL/GenBank/DDBJ databases">
        <title>Complete genome sequencing of Jeotgalibaca sp. H21T32.</title>
        <authorList>
            <person name="Bae J.-W."/>
            <person name="Lee S.-Y."/>
        </authorList>
    </citation>
    <scope>NUCLEOTIDE SEQUENCE [LARGE SCALE GENOMIC DNA]</scope>
    <source>
        <strain evidence="5">H21T32</strain>
    </source>
</reference>
<dbReference type="InterPro" id="IPR052179">
    <property type="entry name" value="DD-CPase-like"/>
</dbReference>